<dbReference type="RefSeq" id="WP_195169742.1">
    <property type="nucleotide sequence ID" value="NZ_CP062983.1"/>
</dbReference>
<dbReference type="EMBL" id="CP062983">
    <property type="protein sequence ID" value="QPC81671.1"/>
    <property type="molecule type" value="Genomic_DNA"/>
</dbReference>
<dbReference type="AlphaFoldDB" id="A0A7S8E7A3"/>
<dbReference type="InterPro" id="IPR029016">
    <property type="entry name" value="GAF-like_dom_sf"/>
</dbReference>
<keyword evidence="3" id="KW-1185">Reference proteome</keyword>
<organism evidence="2 3">
    <name type="scientific">Phototrophicus methaneseepsis</name>
    <dbReference type="NCBI Taxonomy" id="2710758"/>
    <lineage>
        <taxon>Bacteria</taxon>
        <taxon>Bacillati</taxon>
        <taxon>Chloroflexota</taxon>
        <taxon>Candidatus Thermofontia</taxon>
        <taxon>Phototrophicales</taxon>
        <taxon>Phototrophicaceae</taxon>
        <taxon>Phototrophicus</taxon>
    </lineage>
</organism>
<dbReference type="KEGG" id="pmet:G4Y79_18550"/>
<proteinExistence type="predicted"/>
<dbReference type="Proteomes" id="UP000594468">
    <property type="component" value="Chromosome"/>
</dbReference>
<dbReference type="SMART" id="SM00065">
    <property type="entry name" value="GAF"/>
    <property type="match status" value="1"/>
</dbReference>
<name>A0A7S8E7A3_9CHLR</name>
<evidence type="ECO:0000313" key="3">
    <source>
        <dbReference type="Proteomes" id="UP000594468"/>
    </source>
</evidence>
<reference evidence="2 3" key="1">
    <citation type="submission" date="2020-02" db="EMBL/GenBank/DDBJ databases">
        <authorList>
            <person name="Zheng R.K."/>
            <person name="Sun C.M."/>
        </authorList>
    </citation>
    <scope>NUCLEOTIDE SEQUENCE [LARGE SCALE GENOMIC DNA]</scope>
    <source>
        <strain evidence="3">rifampicinis</strain>
    </source>
</reference>
<accession>A0A7S8E7A3</accession>
<feature type="domain" description="GAF" evidence="1">
    <location>
        <begin position="41"/>
        <end position="192"/>
    </location>
</feature>
<evidence type="ECO:0000313" key="2">
    <source>
        <dbReference type="EMBL" id="QPC81671.1"/>
    </source>
</evidence>
<gene>
    <name evidence="2" type="ORF">G4Y79_18550</name>
</gene>
<evidence type="ECO:0000259" key="1">
    <source>
        <dbReference type="SMART" id="SM00065"/>
    </source>
</evidence>
<sequence>MDFSIAFVVFSIVRYLSDLYADIRLLRDIEAELYKTQTDLDEKQLQQTFLSLLRDNFGYETVNMFYIQSNDNGKEVLQCVDVANPDHESLKVEVFDLNFGIIGHVAQTGVRYLDNDVIRNRKHSPYRYHRIFASTKAELTVPIKLDENTVGVLDVQSDKSNIFSMEDAVILEDVARRFSSALYYTRITHHIRELFRATYDQVRLEESSETAFQKLAQLAHEHLEADGKLPQNGSGSNFVLLMIRNKHGCAADPS</sequence>
<dbReference type="InterPro" id="IPR003018">
    <property type="entry name" value="GAF"/>
</dbReference>
<dbReference type="Gene3D" id="3.30.450.40">
    <property type="match status" value="1"/>
</dbReference>
<dbReference type="SUPFAM" id="SSF55781">
    <property type="entry name" value="GAF domain-like"/>
    <property type="match status" value="1"/>
</dbReference>
<dbReference type="Pfam" id="PF13185">
    <property type="entry name" value="GAF_2"/>
    <property type="match status" value="1"/>
</dbReference>
<protein>
    <submittedName>
        <fullName evidence="2">GAF domain-containing protein</fullName>
    </submittedName>
</protein>